<reference evidence="3 4" key="1">
    <citation type="submission" date="2019-01" db="EMBL/GenBank/DDBJ databases">
        <title>Lacunisphaera sp. strain TWA-58.</title>
        <authorList>
            <person name="Chen W.-M."/>
        </authorList>
    </citation>
    <scope>NUCLEOTIDE SEQUENCE [LARGE SCALE GENOMIC DNA]</scope>
    <source>
        <strain evidence="3 4">TWA-58</strain>
    </source>
</reference>
<dbReference type="HAMAP" id="MF_00386">
    <property type="entry name" value="UPF0161_YidD"/>
    <property type="match status" value="1"/>
</dbReference>
<evidence type="ECO:0000256" key="2">
    <source>
        <dbReference type="SAM" id="MobiDB-lite"/>
    </source>
</evidence>
<evidence type="ECO:0000256" key="1">
    <source>
        <dbReference type="HAMAP-Rule" id="MF_00386"/>
    </source>
</evidence>
<dbReference type="NCBIfam" id="TIGR00278">
    <property type="entry name" value="membrane protein insertion efficiency factor YidD"/>
    <property type="match status" value="1"/>
</dbReference>
<feature type="region of interest" description="Disordered" evidence="2">
    <location>
        <begin position="74"/>
        <end position="96"/>
    </location>
</feature>
<name>A0A4Q1C6G7_9BACT</name>
<keyword evidence="4" id="KW-1185">Reference proteome</keyword>
<dbReference type="PANTHER" id="PTHR33383:SF1">
    <property type="entry name" value="MEMBRANE PROTEIN INSERTION EFFICIENCY FACTOR-RELATED"/>
    <property type="match status" value="1"/>
</dbReference>
<comment type="similarity">
    <text evidence="1">Belongs to the UPF0161 family.</text>
</comment>
<dbReference type="PANTHER" id="PTHR33383">
    <property type="entry name" value="MEMBRANE PROTEIN INSERTION EFFICIENCY FACTOR-RELATED"/>
    <property type="match status" value="1"/>
</dbReference>
<dbReference type="AlphaFoldDB" id="A0A4Q1C6G7"/>
<comment type="subcellular location">
    <subcellularLocation>
        <location evidence="1">Cell membrane</location>
        <topology evidence="1">Peripheral membrane protein</topology>
        <orientation evidence="1">Cytoplasmic side</orientation>
    </subcellularLocation>
</comment>
<protein>
    <recommendedName>
        <fullName evidence="1">Putative membrane protein insertion efficiency factor</fullName>
    </recommendedName>
</protein>
<dbReference type="EMBL" id="SDHX01000001">
    <property type="protein sequence ID" value="RXK54477.1"/>
    <property type="molecule type" value="Genomic_DNA"/>
</dbReference>
<keyword evidence="1" id="KW-1003">Cell membrane</keyword>
<keyword evidence="1" id="KW-0472">Membrane</keyword>
<evidence type="ECO:0000313" key="4">
    <source>
        <dbReference type="Proteomes" id="UP000290218"/>
    </source>
</evidence>
<comment type="function">
    <text evidence="1">Could be involved in insertion of integral membrane proteins into the membrane.</text>
</comment>
<dbReference type="InterPro" id="IPR002696">
    <property type="entry name" value="Membr_insert_effic_factor_YidD"/>
</dbReference>
<dbReference type="Pfam" id="PF01809">
    <property type="entry name" value="YidD"/>
    <property type="match status" value="1"/>
</dbReference>
<comment type="caution">
    <text evidence="3">The sequence shown here is derived from an EMBL/GenBank/DDBJ whole genome shotgun (WGS) entry which is preliminary data.</text>
</comment>
<dbReference type="Proteomes" id="UP000290218">
    <property type="component" value="Unassembled WGS sequence"/>
</dbReference>
<dbReference type="OrthoDB" id="9801753at2"/>
<proteinExistence type="inferred from homology"/>
<evidence type="ECO:0000313" key="3">
    <source>
        <dbReference type="EMBL" id="RXK54477.1"/>
    </source>
</evidence>
<accession>A0A4Q1C6G7</accession>
<organism evidence="3 4">
    <name type="scientific">Oleiharenicola lentus</name>
    <dbReference type="NCBI Taxonomy" id="2508720"/>
    <lineage>
        <taxon>Bacteria</taxon>
        <taxon>Pseudomonadati</taxon>
        <taxon>Verrucomicrobiota</taxon>
        <taxon>Opitutia</taxon>
        <taxon>Opitutales</taxon>
        <taxon>Opitutaceae</taxon>
        <taxon>Oleiharenicola</taxon>
    </lineage>
</organism>
<dbReference type="RefSeq" id="WP_129045841.1">
    <property type="nucleotide sequence ID" value="NZ_SDHX01000001.1"/>
</dbReference>
<dbReference type="SMART" id="SM01234">
    <property type="entry name" value="Haemolytic"/>
    <property type="match status" value="1"/>
</dbReference>
<sequence length="96" mass="10478">MTATWILRLPVRVLDAAIWLYQRTLSPALVALNPTCGCRFAPSCSHYARDALREHGLLAGVALTVIRLAKCGPWHPGGEDPVPPRHRPVCTKVSPS</sequence>
<dbReference type="GO" id="GO:0005886">
    <property type="term" value="C:plasma membrane"/>
    <property type="evidence" value="ECO:0007669"/>
    <property type="project" value="UniProtKB-SubCell"/>
</dbReference>
<gene>
    <name evidence="3" type="primary">yidD</name>
    <name evidence="3" type="ORF">ESB00_00835</name>
</gene>